<organism evidence="2 4">
    <name type="scientific">Puccinia graminis f. sp. tritici</name>
    <dbReference type="NCBI Taxonomy" id="56615"/>
    <lineage>
        <taxon>Eukaryota</taxon>
        <taxon>Fungi</taxon>
        <taxon>Dikarya</taxon>
        <taxon>Basidiomycota</taxon>
        <taxon>Pucciniomycotina</taxon>
        <taxon>Pucciniomycetes</taxon>
        <taxon>Pucciniales</taxon>
        <taxon>Pucciniaceae</taxon>
        <taxon>Puccinia</taxon>
    </lineage>
</organism>
<feature type="region of interest" description="Disordered" evidence="1">
    <location>
        <begin position="46"/>
        <end position="72"/>
    </location>
</feature>
<dbReference type="EMBL" id="VDEP01000073">
    <property type="protein sequence ID" value="KAA1133178.1"/>
    <property type="molecule type" value="Genomic_DNA"/>
</dbReference>
<dbReference type="Proteomes" id="UP000325313">
    <property type="component" value="Unassembled WGS sequence"/>
</dbReference>
<proteinExistence type="predicted"/>
<reference evidence="4 5" key="1">
    <citation type="submission" date="2019-05" db="EMBL/GenBank/DDBJ databases">
        <title>Emergence of the Ug99 lineage of the wheat stem rust pathogen through somatic hybridization.</title>
        <authorList>
            <person name="Li F."/>
            <person name="Upadhyaya N.M."/>
            <person name="Sperschneider J."/>
            <person name="Matny O."/>
            <person name="Nguyen-Phuc H."/>
            <person name="Mago R."/>
            <person name="Raley C."/>
            <person name="Miller M.E."/>
            <person name="Silverstein K.A.T."/>
            <person name="Henningsen E."/>
            <person name="Hirsch C.D."/>
            <person name="Visser B."/>
            <person name="Pretorius Z.A."/>
            <person name="Steffenson B.J."/>
            <person name="Schwessinger B."/>
            <person name="Dodds P.N."/>
            <person name="Figueroa M."/>
        </authorList>
    </citation>
    <scope>NUCLEOTIDE SEQUENCE [LARGE SCALE GENOMIC DNA]</scope>
    <source>
        <strain evidence="2">21-0</strain>
        <strain evidence="3 5">Ug99</strain>
    </source>
</reference>
<keyword evidence="4" id="KW-1185">Reference proteome</keyword>
<feature type="region of interest" description="Disordered" evidence="1">
    <location>
        <begin position="1"/>
        <end position="26"/>
    </location>
</feature>
<evidence type="ECO:0000313" key="5">
    <source>
        <dbReference type="Proteomes" id="UP000325313"/>
    </source>
</evidence>
<evidence type="ECO:0000313" key="2">
    <source>
        <dbReference type="EMBL" id="KAA1109088.1"/>
    </source>
</evidence>
<dbReference type="AlphaFoldDB" id="A0A5B0Q792"/>
<name>A0A5B0Q792_PUCGR</name>
<gene>
    <name evidence="2" type="primary">MEP5_3</name>
    <name evidence="2" type="ORF">PGT21_032941</name>
    <name evidence="3" type="ORF">PGTUg99_024531</name>
</gene>
<evidence type="ECO:0000313" key="4">
    <source>
        <dbReference type="Proteomes" id="UP000324748"/>
    </source>
</evidence>
<evidence type="ECO:0000313" key="3">
    <source>
        <dbReference type="EMBL" id="KAA1133178.1"/>
    </source>
</evidence>
<dbReference type="Proteomes" id="UP000324748">
    <property type="component" value="Unassembled WGS sequence"/>
</dbReference>
<feature type="compositionally biased region" description="Polar residues" evidence="1">
    <location>
        <begin position="1"/>
        <end position="19"/>
    </location>
</feature>
<protein>
    <submittedName>
        <fullName evidence="2">Fungalysin/Thermolysin Extracellular metalloproteinase 5</fullName>
    </submittedName>
</protein>
<sequence length="72" mass="8096">MQSSRKQSKNRFTSESLSETENHLRSRSLEDLIQSIDIITKTPSSSFRATSHLGEEGPPTFELFNVPGCTRP</sequence>
<accession>A0A5B0Q792</accession>
<evidence type="ECO:0000256" key="1">
    <source>
        <dbReference type="SAM" id="MobiDB-lite"/>
    </source>
</evidence>
<dbReference type="EMBL" id="VSWC01000028">
    <property type="protein sequence ID" value="KAA1109088.1"/>
    <property type="molecule type" value="Genomic_DNA"/>
</dbReference>
<comment type="caution">
    <text evidence="2">The sequence shown here is derived from an EMBL/GenBank/DDBJ whole genome shotgun (WGS) entry which is preliminary data.</text>
</comment>